<organism evidence="2 3">
    <name type="scientific">Erythrobacter litoralis</name>
    <dbReference type="NCBI Taxonomy" id="39960"/>
    <lineage>
        <taxon>Bacteria</taxon>
        <taxon>Pseudomonadati</taxon>
        <taxon>Pseudomonadota</taxon>
        <taxon>Alphaproteobacteria</taxon>
        <taxon>Sphingomonadales</taxon>
        <taxon>Erythrobacteraceae</taxon>
        <taxon>Erythrobacter/Porphyrobacter group</taxon>
        <taxon>Erythrobacter</taxon>
    </lineage>
</organism>
<dbReference type="PANTHER" id="PTHR43798:SF5">
    <property type="entry name" value="MONOACYLGLYCEROL LIPASE ABHD6"/>
    <property type="match status" value="1"/>
</dbReference>
<dbReference type="PATRIC" id="fig|39960.10.peg.595"/>
<dbReference type="Gene3D" id="2.40.50.100">
    <property type="match status" value="1"/>
</dbReference>
<dbReference type="PROSITE" id="PS50968">
    <property type="entry name" value="BIOTINYL_LIPOYL"/>
    <property type="match status" value="1"/>
</dbReference>
<evidence type="ECO:0000313" key="2">
    <source>
        <dbReference type="EMBL" id="KEO92358.1"/>
    </source>
</evidence>
<protein>
    <recommendedName>
        <fullName evidence="1">Lipoyl-binding domain-containing protein</fullName>
    </recommendedName>
</protein>
<gene>
    <name evidence="2" type="ORF">EH32_01040</name>
</gene>
<comment type="caution">
    <text evidence="2">The sequence shown here is derived from an EMBL/GenBank/DDBJ whole genome shotgun (WGS) entry which is preliminary data.</text>
</comment>
<dbReference type="NCBIfam" id="NF011457">
    <property type="entry name" value="PRK14875.1"/>
    <property type="match status" value="1"/>
</dbReference>
<dbReference type="PANTHER" id="PTHR43798">
    <property type="entry name" value="MONOACYLGLYCEROL LIPASE"/>
    <property type="match status" value="1"/>
</dbReference>
<dbReference type="InterPro" id="IPR011053">
    <property type="entry name" value="Single_hybrid_motif"/>
</dbReference>
<dbReference type="PRINTS" id="PR00111">
    <property type="entry name" value="ABHYDROLASE"/>
</dbReference>
<dbReference type="OrthoDB" id="8680283at2"/>
<dbReference type="InterPro" id="IPR000073">
    <property type="entry name" value="AB_hydrolase_1"/>
</dbReference>
<dbReference type="RefSeq" id="WP_034905460.1">
    <property type="nucleotide sequence ID" value="NZ_CP017057.1"/>
</dbReference>
<accession>A0A074MKF1</accession>
<dbReference type="GO" id="GO:0046464">
    <property type="term" value="P:acylglycerol catabolic process"/>
    <property type="evidence" value="ECO:0007669"/>
    <property type="project" value="TreeGrafter"/>
</dbReference>
<reference evidence="2 3" key="1">
    <citation type="submission" date="2014-04" db="EMBL/GenBank/DDBJ databases">
        <title>A comprehensive comparison of genomes of Erythrobacter spp. Strains.</title>
        <authorList>
            <person name="Zheng Q."/>
        </authorList>
    </citation>
    <scope>NUCLEOTIDE SEQUENCE [LARGE SCALE GENOMIC DNA]</scope>
    <source>
        <strain evidence="2 3">DSM 8509</strain>
    </source>
</reference>
<sequence>MAELTALTMPKWGLSMEEGTLASWHLAEGDAVSEGAEIADIETSKLLNTLEARSPGTLLRLVAQEGETLPCGALIAVLGEAGTDAEAVEAFIASFEAVEPDATEADEASAPAFRTAEVDGLTLRYAEAGAGAETVLLLHGFGGDSGNWMFVSEDLARDHRVIALDLPGHGGSDKALPGDGSLEDIAALVRGFIAGEGLGAVHLVGHSVGGAVAERVAASCEARSLTLIAPLLPGCALNRAYIADFTEAKRKRELREVLTRLVADAEAISRDMVEDVLRYKRLDGVAEALARLGEVAGDIADADPRAPAMPALAIWGEADRIIPPPSGGKVGKGSTVEIVAGAGHLPHLERAAETARLVRANIAGERP</sequence>
<keyword evidence="3" id="KW-1185">Reference proteome</keyword>
<dbReference type="InterPro" id="IPR000089">
    <property type="entry name" value="Biotin_lipoyl"/>
</dbReference>
<dbReference type="Pfam" id="PF12697">
    <property type="entry name" value="Abhydrolase_6"/>
    <property type="match status" value="1"/>
</dbReference>
<dbReference type="Gene3D" id="3.40.50.1820">
    <property type="entry name" value="alpha/beta hydrolase"/>
    <property type="match status" value="1"/>
</dbReference>
<dbReference type="KEGG" id="elq:Ga0102493_111515"/>
<proteinExistence type="predicted"/>
<dbReference type="InterPro" id="IPR050266">
    <property type="entry name" value="AB_hydrolase_sf"/>
</dbReference>
<dbReference type="Pfam" id="PF00364">
    <property type="entry name" value="Biotin_lipoyl"/>
    <property type="match status" value="1"/>
</dbReference>
<dbReference type="AlphaFoldDB" id="A0A074MKF1"/>
<dbReference type="GO" id="GO:0016020">
    <property type="term" value="C:membrane"/>
    <property type="evidence" value="ECO:0007669"/>
    <property type="project" value="TreeGrafter"/>
</dbReference>
<dbReference type="GO" id="GO:0047372">
    <property type="term" value="F:monoacylglycerol lipase activity"/>
    <property type="evidence" value="ECO:0007669"/>
    <property type="project" value="TreeGrafter"/>
</dbReference>
<dbReference type="InterPro" id="IPR029058">
    <property type="entry name" value="AB_hydrolase_fold"/>
</dbReference>
<dbReference type="EMBL" id="JMIX01000010">
    <property type="protein sequence ID" value="KEO92358.1"/>
    <property type="molecule type" value="Genomic_DNA"/>
</dbReference>
<dbReference type="SUPFAM" id="SSF51230">
    <property type="entry name" value="Single hybrid motif"/>
    <property type="match status" value="1"/>
</dbReference>
<name>A0A074MKF1_9SPHN</name>
<dbReference type="Proteomes" id="UP000027866">
    <property type="component" value="Unassembled WGS sequence"/>
</dbReference>
<dbReference type="SUPFAM" id="SSF53474">
    <property type="entry name" value="alpha/beta-Hydrolases"/>
    <property type="match status" value="1"/>
</dbReference>
<dbReference type="CDD" id="cd06849">
    <property type="entry name" value="lipoyl_domain"/>
    <property type="match status" value="1"/>
</dbReference>
<feature type="domain" description="Lipoyl-binding" evidence="1">
    <location>
        <begin position="4"/>
        <end position="79"/>
    </location>
</feature>
<evidence type="ECO:0000259" key="1">
    <source>
        <dbReference type="PROSITE" id="PS50968"/>
    </source>
</evidence>
<evidence type="ECO:0000313" key="3">
    <source>
        <dbReference type="Proteomes" id="UP000027866"/>
    </source>
</evidence>